<accession>A0A345MEE8</accession>
<evidence type="ECO:0000313" key="2">
    <source>
        <dbReference type="Proteomes" id="UP000259914"/>
    </source>
</evidence>
<organism evidence="1 2">
    <name type="scientific">Streptomyces phage SparkleGoddess</name>
    <dbReference type="NCBI Taxonomy" id="2283305"/>
    <lineage>
        <taxon>Viruses</taxon>
        <taxon>Duplodnaviria</taxon>
        <taxon>Heunggongvirae</taxon>
        <taxon>Uroviricota</taxon>
        <taxon>Caudoviricetes</taxon>
        <taxon>Stanwilliamsviridae</taxon>
        <taxon>Loccivirinae</taxon>
        <taxon>Gilsonvirus</taxon>
        <taxon>Gilsonvirus comrade</taxon>
    </lineage>
</organism>
<name>A0A345MEE8_9CAUD</name>
<sequence length="180" mass="20778">MSPQASQLSKDKVMVGFEEEARVIALWDMEYDEEDCEYNAPEGFEYLGEGASRVAYRSLASGFVYKRHYYPDDDTNEFEYMNILRIKDIPLKGWRVPDATLYHIEGEQIIAMEFIEGGMDIHCQRSYKFWNKDCDCGKPFGVCTADAWEQPEGKWHVEDLHIGNIILQEDGCRVLIDLGA</sequence>
<protein>
    <recommendedName>
        <fullName evidence="3">Protein kinase domain-containing protein</fullName>
    </recommendedName>
</protein>
<dbReference type="EMBL" id="MH590589">
    <property type="protein sequence ID" value="AXH68929.1"/>
    <property type="molecule type" value="Genomic_DNA"/>
</dbReference>
<evidence type="ECO:0008006" key="3">
    <source>
        <dbReference type="Google" id="ProtNLM"/>
    </source>
</evidence>
<evidence type="ECO:0000313" key="1">
    <source>
        <dbReference type="EMBL" id="AXH68929.1"/>
    </source>
</evidence>
<proteinExistence type="predicted"/>
<gene>
    <name evidence="1" type="primary">250</name>
    <name evidence="1" type="ORF">SEA_SPARKLEGODDESS_250</name>
</gene>
<reference evidence="1 2" key="1">
    <citation type="submission" date="2018-07" db="EMBL/GenBank/DDBJ databases">
        <authorList>
            <person name="Dixon J."/>
            <person name="Knudsen H.R."/>
            <person name="Rock W."/>
            <person name="Scott A.N."/>
            <person name="Walsdorf S.L."/>
            <person name="Layton S.R."/>
            <person name="Nayek S."/>
            <person name="Kim T."/>
            <person name="Hughes L.E."/>
            <person name="Garlena R.A."/>
            <person name="Russell D.A."/>
            <person name="Pope W.H."/>
            <person name="Jacobs-Sera D."/>
            <person name="Hatfull G.F."/>
        </authorList>
    </citation>
    <scope>NUCLEOTIDE SEQUENCE [LARGE SCALE GENOMIC DNA]</scope>
</reference>
<dbReference type="Proteomes" id="UP000259914">
    <property type="component" value="Segment"/>
</dbReference>